<keyword evidence="2" id="KW-1185">Reference proteome</keyword>
<gene>
    <name evidence="1" type="ORF">K488DRAFT_78866</name>
</gene>
<evidence type="ECO:0000313" key="1">
    <source>
        <dbReference type="EMBL" id="KAI0031787.1"/>
    </source>
</evidence>
<evidence type="ECO:0000313" key="2">
    <source>
        <dbReference type="Proteomes" id="UP000814128"/>
    </source>
</evidence>
<comment type="caution">
    <text evidence="1">The sequence shown here is derived from an EMBL/GenBank/DDBJ whole genome shotgun (WGS) entry which is preliminary data.</text>
</comment>
<name>A0ACB8QJG8_9AGAM</name>
<sequence>MRKRRSRVSISNEFSVKRQRISMVPINVEASPSVKRDLEDAGGEPRADRFISTRSDILFPIDTTPRTKRIARAFGLIDDRVLNYTDPPPPNVDNATLSRIRKCASDLFKSTAATHPSSAGSVLARRKQFILALDGPGIPQDPWAYPLAWSRQNLIAVACGPDVYHQNLDTRHIAHLCTLQRVSMGCIRALAFADQDQQGILCLGTSTGLVHTYDVIAGAQVHAWPDKECKSVGALSWRGQEFCVGRVGGDIVWLDSRAADPVRHLSAHRSDIYGLQWSADGKHLLSSDARGTVNLWDARNTCRRIGRVKHDGAVKALAWCPWKTELFATAGTFPDDTIRLWSTSAFASALCPEPVREIETGTNVYSLLWSPHCRELLSTHGLAWGRHPPRAAPQPQDATDRCAPLENSIAVHAYPTGRRVVSVVAHTGVVSQSCLSPDGTSVFTICHREEAMKMWKVWAAPECDPARERQGAFGRFSIR</sequence>
<protein>
    <submittedName>
        <fullName evidence="1">WD40-repeat-containing domain protein</fullName>
    </submittedName>
</protein>
<organism evidence="1 2">
    <name type="scientific">Vararia minispora EC-137</name>
    <dbReference type="NCBI Taxonomy" id="1314806"/>
    <lineage>
        <taxon>Eukaryota</taxon>
        <taxon>Fungi</taxon>
        <taxon>Dikarya</taxon>
        <taxon>Basidiomycota</taxon>
        <taxon>Agaricomycotina</taxon>
        <taxon>Agaricomycetes</taxon>
        <taxon>Russulales</taxon>
        <taxon>Lachnocladiaceae</taxon>
        <taxon>Vararia</taxon>
    </lineage>
</organism>
<dbReference type="EMBL" id="MU273567">
    <property type="protein sequence ID" value="KAI0031787.1"/>
    <property type="molecule type" value="Genomic_DNA"/>
</dbReference>
<reference evidence="1" key="2">
    <citation type="journal article" date="2022" name="New Phytol.">
        <title>Evolutionary transition to the ectomycorrhizal habit in the genomes of a hyperdiverse lineage of mushroom-forming fungi.</title>
        <authorList>
            <person name="Looney B."/>
            <person name="Miyauchi S."/>
            <person name="Morin E."/>
            <person name="Drula E."/>
            <person name="Courty P.E."/>
            <person name="Kohler A."/>
            <person name="Kuo A."/>
            <person name="LaButti K."/>
            <person name="Pangilinan J."/>
            <person name="Lipzen A."/>
            <person name="Riley R."/>
            <person name="Andreopoulos W."/>
            <person name="He G."/>
            <person name="Johnson J."/>
            <person name="Nolan M."/>
            <person name="Tritt A."/>
            <person name="Barry K.W."/>
            <person name="Grigoriev I.V."/>
            <person name="Nagy L.G."/>
            <person name="Hibbett D."/>
            <person name="Henrissat B."/>
            <person name="Matheny P.B."/>
            <person name="Labbe J."/>
            <person name="Martin F.M."/>
        </authorList>
    </citation>
    <scope>NUCLEOTIDE SEQUENCE</scope>
    <source>
        <strain evidence="1">EC-137</strain>
    </source>
</reference>
<accession>A0ACB8QJG8</accession>
<dbReference type="Proteomes" id="UP000814128">
    <property type="component" value="Unassembled WGS sequence"/>
</dbReference>
<proteinExistence type="predicted"/>
<reference evidence="1" key="1">
    <citation type="submission" date="2021-02" db="EMBL/GenBank/DDBJ databases">
        <authorList>
            <consortium name="DOE Joint Genome Institute"/>
            <person name="Ahrendt S."/>
            <person name="Looney B.P."/>
            <person name="Miyauchi S."/>
            <person name="Morin E."/>
            <person name="Drula E."/>
            <person name="Courty P.E."/>
            <person name="Chicoki N."/>
            <person name="Fauchery L."/>
            <person name="Kohler A."/>
            <person name="Kuo A."/>
            <person name="Labutti K."/>
            <person name="Pangilinan J."/>
            <person name="Lipzen A."/>
            <person name="Riley R."/>
            <person name="Andreopoulos W."/>
            <person name="He G."/>
            <person name="Johnson J."/>
            <person name="Barry K.W."/>
            <person name="Grigoriev I.V."/>
            <person name="Nagy L."/>
            <person name="Hibbett D."/>
            <person name="Henrissat B."/>
            <person name="Matheny P.B."/>
            <person name="Labbe J."/>
            <person name="Martin F."/>
        </authorList>
    </citation>
    <scope>NUCLEOTIDE SEQUENCE</scope>
    <source>
        <strain evidence="1">EC-137</strain>
    </source>
</reference>